<gene>
    <name evidence="1" type="ORF">LCGC14_1441140</name>
</gene>
<dbReference type="EMBL" id="LAZR01009824">
    <property type="protein sequence ID" value="KKM70404.1"/>
    <property type="molecule type" value="Genomic_DNA"/>
</dbReference>
<dbReference type="InterPro" id="IPR019648">
    <property type="entry name" value="YebY"/>
</dbReference>
<comment type="caution">
    <text evidence="1">The sequence shown here is derived from an EMBL/GenBank/DDBJ whole genome shotgun (WGS) entry which is preliminary data.</text>
</comment>
<name>A0A0F9JKN1_9ZZZZ</name>
<dbReference type="Pfam" id="PF10709">
    <property type="entry name" value="DUF2511"/>
    <property type="match status" value="1"/>
</dbReference>
<organism evidence="1">
    <name type="scientific">marine sediment metagenome</name>
    <dbReference type="NCBI Taxonomy" id="412755"/>
    <lineage>
        <taxon>unclassified sequences</taxon>
        <taxon>metagenomes</taxon>
        <taxon>ecological metagenomes</taxon>
    </lineage>
</organism>
<evidence type="ECO:0000313" key="1">
    <source>
        <dbReference type="EMBL" id="KKM70404.1"/>
    </source>
</evidence>
<protein>
    <submittedName>
        <fullName evidence="1">Uncharacterized protein</fullName>
    </submittedName>
</protein>
<reference evidence="1" key="1">
    <citation type="journal article" date="2015" name="Nature">
        <title>Complex archaea that bridge the gap between prokaryotes and eukaryotes.</title>
        <authorList>
            <person name="Spang A."/>
            <person name="Saw J.H."/>
            <person name="Jorgensen S.L."/>
            <person name="Zaremba-Niedzwiedzka K."/>
            <person name="Martijn J."/>
            <person name="Lind A.E."/>
            <person name="van Eijk R."/>
            <person name="Schleper C."/>
            <person name="Guy L."/>
            <person name="Ettema T.J."/>
        </authorList>
    </citation>
    <scope>NUCLEOTIDE SEQUENCE</scope>
</reference>
<proteinExistence type="predicted"/>
<accession>A0A0F9JKN1</accession>
<sequence length="85" mass="9523">MNEFTITKTEIGVDRWPFTVDEVAVQVDDIQAIYAKVGKWVYNLNGVAKKGMPLENIWLDDPGIPGAKIPIGFIFKMCRDRGLAP</sequence>
<dbReference type="AlphaFoldDB" id="A0A0F9JKN1"/>